<dbReference type="Proteomes" id="UP000010074">
    <property type="component" value="Chromosome"/>
</dbReference>
<dbReference type="SMART" id="SM00062">
    <property type="entry name" value="PBPb"/>
    <property type="match status" value="1"/>
</dbReference>
<evidence type="ECO:0000313" key="3">
    <source>
        <dbReference type="EMBL" id="AFY01023.1"/>
    </source>
</evidence>
<accession>K7YTR8</accession>
<dbReference type="AlphaFoldDB" id="K7YTR8"/>
<dbReference type="STRING" id="1069642.Bdt_1325"/>
<feature type="domain" description="Solute-binding protein family 3/N-terminal" evidence="2">
    <location>
        <begin position="69"/>
        <end position="285"/>
    </location>
</feature>
<dbReference type="HOGENOM" id="CLU_083824_0_0_7"/>
<evidence type="ECO:0000256" key="1">
    <source>
        <dbReference type="ARBA" id="ARBA00022729"/>
    </source>
</evidence>
<dbReference type="PANTHER" id="PTHR35936:SF6">
    <property type="entry name" value="AMINO ACID ABC TRANSPORTER SUBSTRATE-BINDING PAAT FAMILY PROTEIN"/>
    <property type="match status" value="1"/>
</dbReference>
<evidence type="ECO:0000259" key="2">
    <source>
        <dbReference type="SMART" id="SM00062"/>
    </source>
</evidence>
<dbReference type="EMBL" id="CP002930">
    <property type="protein sequence ID" value="AFY01023.1"/>
    <property type="molecule type" value="Genomic_DNA"/>
</dbReference>
<gene>
    <name evidence="3" type="ORF">Bdt_1325</name>
</gene>
<evidence type="ECO:0000313" key="4">
    <source>
        <dbReference type="Proteomes" id="UP000010074"/>
    </source>
</evidence>
<dbReference type="PATRIC" id="fig|1069642.3.peg.1307"/>
<reference evidence="3 4" key="1">
    <citation type="journal article" date="2012" name="BMC Genomics">
        <title>Genome analysis of a simultaneously predatory and prey-independent, novel Bdellovibrio bacteriovorus from the River Tiber, supports in silico predictions of both ancient and recent lateral gene transfer from diverse bacteria.</title>
        <authorList>
            <person name="Hobley L."/>
            <person name="Lerner T.R."/>
            <person name="Williams L.E."/>
            <person name="Lambert C."/>
            <person name="Till R."/>
            <person name="Milner D.S."/>
            <person name="Basford S.M."/>
            <person name="Capeness M.J."/>
            <person name="Fenton A.K."/>
            <person name="Atterbury R.J."/>
            <person name="Harris M.A."/>
            <person name="Sockett R.E."/>
        </authorList>
    </citation>
    <scope>NUCLEOTIDE SEQUENCE [LARGE SCALE GENOMIC DNA]</scope>
    <source>
        <strain evidence="3 4">Tiberius</strain>
    </source>
</reference>
<sequence length="289" mass="32730">MLASKAHVDNTICYMGFITDRMPTYMPVIGISFDLPGQKRRVKSLLLIFFVLTISLCAQAEDKMIIRASIPAGLAPPLLIEKGDKKEGLIVDYTNALAEILGRKAQFSVVTRYRLLGYLLKGQMDILCYTSPLWDSSQDKMDFSKTLFIKREIVIGQAPMPKTVEGLKGKTLGTMLQYVYPTLDPYFSTGKINREDNVSEEANLKKLLHGRIQYVVTDQIFLDYFRLKNPDITKNRQTIFLKDYPIICSTSRLGRVTKKDLDNAITKLKSSGKLELLFKKYGSTMINGE</sequence>
<organism evidence="3 4">
    <name type="scientific">Bdellovibrio bacteriovorus str. Tiberius</name>
    <dbReference type="NCBI Taxonomy" id="1069642"/>
    <lineage>
        <taxon>Bacteria</taxon>
        <taxon>Pseudomonadati</taxon>
        <taxon>Bdellovibrionota</taxon>
        <taxon>Bdellovibrionia</taxon>
        <taxon>Bdellovibrionales</taxon>
        <taxon>Pseudobdellovibrionaceae</taxon>
        <taxon>Bdellovibrio</taxon>
    </lineage>
</organism>
<dbReference type="KEGG" id="bbat:Bdt_1325"/>
<dbReference type="InterPro" id="IPR001638">
    <property type="entry name" value="Solute-binding_3/MltF_N"/>
</dbReference>
<dbReference type="PANTHER" id="PTHR35936">
    <property type="entry name" value="MEMBRANE-BOUND LYTIC MUREIN TRANSGLYCOSYLASE F"/>
    <property type="match status" value="1"/>
</dbReference>
<name>K7YTR8_BDEBC</name>
<dbReference type="Pfam" id="PF00497">
    <property type="entry name" value="SBP_bac_3"/>
    <property type="match status" value="1"/>
</dbReference>
<keyword evidence="1" id="KW-0732">Signal</keyword>
<dbReference type="SUPFAM" id="SSF53850">
    <property type="entry name" value="Periplasmic binding protein-like II"/>
    <property type="match status" value="1"/>
</dbReference>
<dbReference type="Gene3D" id="3.40.190.10">
    <property type="entry name" value="Periplasmic binding protein-like II"/>
    <property type="match status" value="2"/>
</dbReference>
<protein>
    <submittedName>
        <fullName evidence="3">Putative amino acid ABC transporter</fullName>
    </submittedName>
</protein>
<proteinExistence type="predicted"/>